<dbReference type="Proteomes" id="UP000269396">
    <property type="component" value="Unassembled WGS sequence"/>
</dbReference>
<dbReference type="AlphaFoldDB" id="A0A3P8H8Z2"/>
<reference evidence="1 2" key="1">
    <citation type="submission" date="2018-11" db="EMBL/GenBank/DDBJ databases">
        <authorList>
            <consortium name="Pathogen Informatics"/>
        </authorList>
    </citation>
    <scope>NUCLEOTIDE SEQUENCE [LARGE SCALE GENOMIC DNA]</scope>
    <source>
        <strain>Denwood</strain>
        <strain evidence="2">Zambia</strain>
    </source>
</reference>
<accession>A0A3P8H8Z2</accession>
<protein>
    <submittedName>
        <fullName evidence="1">Uncharacterized protein</fullName>
    </submittedName>
</protein>
<evidence type="ECO:0000313" key="2">
    <source>
        <dbReference type="Proteomes" id="UP000269396"/>
    </source>
</evidence>
<name>A0A3P8H8Z2_9TREM</name>
<sequence>MCSFLSYHDTMSYSDHLSDFSNQSQSRQIMHYVEFSGTTFVEYVQATEVYVSR</sequence>
<evidence type="ECO:0000313" key="1">
    <source>
        <dbReference type="EMBL" id="VDP78984.1"/>
    </source>
</evidence>
<dbReference type="EMBL" id="UZAL01041733">
    <property type="protein sequence ID" value="VDP78984.1"/>
    <property type="molecule type" value="Genomic_DNA"/>
</dbReference>
<organism evidence="1 2">
    <name type="scientific">Schistosoma mattheei</name>
    <dbReference type="NCBI Taxonomy" id="31246"/>
    <lineage>
        <taxon>Eukaryota</taxon>
        <taxon>Metazoa</taxon>
        <taxon>Spiralia</taxon>
        <taxon>Lophotrochozoa</taxon>
        <taxon>Platyhelminthes</taxon>
        <taxon>Trematoda</taxon>
        <taxon>Digenea</taxon>
        <taxon>Strigeidida</taxon>
        <taxon>Schistosomatoidea</taxon>
        <taxon>Schistosomatidae</taxon>
        <taxon>Schistosoma</taxon>
    </lineage>
</organism>
<keyword evidence="2" id="KW-1185">Reference proteome</keyword>
<proteinExistence type="predicted"/>
<gene>
    <name evidence="1" type="ORF">SMTD_LOCUS19142</name>
</gene>